<reference evidence="2" key="1">
    <citation type="journal article" date="2023" name="Nat. Plants">
        <title>Single-cell RNA sequencing provides a high-resolution roadmap for understanding the multicellular compartmentation of specialized metabolism.</title>
        <authorList>
            <person name="Sun S."/>
            <person name="Shen X."/>
            <person name="Li Y."/>
            <person name="Li Y."/>
            <person name="Wang S."/>
            <person name="Li R."/>
            <person name="Zhang H."/>
            <person name="Shen G."/>
            <person name="Guo B."/>
            <person name="Wei J."/>
            <person name="Xu J."/>
            <person name="St-Pierre B."/>
            <person name="Chen S."/>
            <person name="Sun C."/>
        </authorList>
    </citation>
    <scope>NUCLEOTIDE SEQUENCE [LARGE SCALE GENOMIC DNA]</scope>
</reference>
<sequence>MAPFFFFFSGKAAPVTPRTAAEAVRWEQQQEPARCGEVNLLQPAVAQAAAKLREAVASSNSEQPTATAAAETAPEVTDPVVPHADEAHNGMVLSLSLLKATAWTCSQVARPQSNSMDVQSGGKADS</sequence>
<proteinExistence type="predicted"/>
<comment type="caution">
    <text evidence="1">The sequence shown here is derived from an EMBL/GenBank/DDBJ whole genome shotgun (WGS) entry which is preliminary data.</text>
</comment>
<dbReference type="EMBL" id="CM044703">
    <property type="protein sequence ID" value="KAI5671886.1"/>
    <property type="molecule type" value="Genomic_DNA"/>
</dbReference>
<gene>
    <name evidence="1" type="ORF">M9H77_12250</name>
</gene>
<name>A0ACC0BGV9_CATRO</name>
<organism evidence="1 2">
    <name type="scientific">Catharanthus roseus</name>
    <name type="common">Madagascar periwinkle</name>
    <name type="synonym">Vinca rosea</name>
    <dbReference type="NCBI Taxonomy" id="4058"/>
    <lineage>
        <taxon>Eukaryota</taxon>
        <taxon>Viridiplantae</taxon>
        <taxon>Streptophyta</taxon>
        <taxon>Embryophyta</taxon>
        <taxon>Tracheophyta</taxon>
        <taxon>Spermatophyta</taxon>
        <taxon>Magnoliopsida</taxon>
        <taxon>eudicotyledons</taxon>
        <taxon>Gunneridae</taxon>
        <taxon>Pentapetalae</taxon>
        <taxon>asterids</taxon>
        <taxon>lamiids</taxon>
        <taxon>Gentianales</taxon>
        <taxon>Apocynaceae</taxon>
        <taxon>Rauvolfioideae</taxon>
        <taxon>Vinceae</taxon>
        <taxon>Catharanthinae</taxon>
        <taxon>Catharanthus</taxon>
    </lineage>
</organism>
<dbReference type="Proteomes" id="UP001060085">
    <property type="component" value="Linkage Group LG03"/>
</dbReference>
<evidence type="ECO:0000313" key="2">
    <source>
        <dbReference type="Proteomes" id="UP001060085"/>
    </source>
</evidence>
<protein>
    <submittedName>
        <fullName evidence="1">Uncharacterized protein</fullName>
    </submittedName>
</protein>
<accession>A0ACC0BGV9</accession>
<keyword evidence="2" id="KW-1185">Reference proteome</keyword>
<evidence type="ECO:0000313" key="1">
    <source>
        <dbReference type="EMBL" id="KAI5671886.1"/>
    </source>
</evidence>